<accession>A0A2U1NR14</accession>
<dbReference type="AlphaFoldDB" id="A0A2U1NR14"/>
<dbReference type="EMBL" id="PKPP01002332">
    <property type="protein sequence ID" value="PWA75944.1"/>
    <property type="molecule type" value="Genomic_DNA"/>
</dbReference>
<evidence type="ECO:0000313" key="1">
    <source>
        <dbReference type="EMBL" id="PWA75944.1"/>
    </source>
</evidence>
<evidence type="ECO:0000313" key="2">
    <source>
        <dbReference type="Proteomes" id="UP000245207"/>
    </source>
</evidence>
<gene>
    <name evidence="1" type="ORF">CTI12_AA239260</name>
</gene>
<comment type="caution">
    <text evidence="1">The sequence shown here is derived from an EMBL/GenBank/DDBJ whole genome shotgun (WGS) entry which is preliminary data.</text>
</comment>
<sequence>MPAPSRWNRPSMNEVTMELESFRNHDKHRLIHQESYDETSDLIGEHENPDHYTVPLGEYGSSSTGTEEIMLQVQKPRSLLQE</sequence>
<dbReference type="Proteomes" id="UP000245207">
    <property type="component" value="Unassembled WGS sequence"/>
</dbReference>
<keyword evidence="2" id="KW-1185">Reference proteome</keyword>
<reference evidence="1 2" key="1">
    <citation type="journal article" date="2018" name="Mol. Plant">
        <title>The genome of Artemisia annua provides insight into the evolution of Asteraceae family and artemisinin biosynthesis.</title>
        <authorList>
            <person name="Shen Q."/>
            <person name="Zhang L."/>
            <person name="Liao Z."/>
            <person name="Wang S."/>
            <person name="Yan T."/>
            <person name="Shi P."/>
            <person name="Liu M."/>
            <person name="Fu X."/>
            <person name="Pan Q."/>
            <person name="Wang Y."/>
            <person name="Lv Z."/>
            <person name="Lu X."/>
            <person name="Zhang F."/>
            <person name="Jiang W."/>
            <person name="Ma Y."/>
            <person name="Chen M."/>
            <person name="Hao X."/>
            <person name="Li L."/>
            <person name="Tang Y."/>
            <person name="Lv G."/>
            <person name="Zhou Y."/>
            <person name="Sun X."/>
            <person name="Brodelius P.E."/>
            <person name="Rose J.K.C."/>
            <person name="Tang K."/>
        </authorList>
    </citation>
    <scope>NUCLEOTIDE SEQUENCE [LARGE SCALE GENOMIC DNA]</scope>
    <source>
        <strain evidence="2">cv. Huhao1</strain>
        <tissue evidence="1">Leaf</tissue>
    </source>
</reference>
<protein>
    <submittedName>
        <fullName evidence="1">Fibrillin</fullName>
    </submittedName>
</protein>
<name>A0A2U1NR14_ARTAN</name>
<proteinExistence type="predicted"/>
<organism evidence="1 2">
    <name type="scientific">Artemisia annua</name>
    <name type="common">Sweet wormwood</name>
    <dbReference type="NCBI Taxonomy" id="35608"/>
    <lineage>
        <taxon>Eukaryota</taxon>
        <taxon>Viridiplantae</taxon>
        <taxon>Streptophyta</taxon>
        <taxon>Embryophyta</taxon>
        <taxon>Tracheophyta</taxon>
        <taxon>Spermatophyta</taxon>
        <taxon>Magnoliopsida</taxon>
        <taxon>eudicotyledons</taxon>
        <taxon>Gunneridae</taxon>
        <taxon>Pentapetalae</taxon>
        <taxon>asterids</taxon>
        <taxon>campanulids</taxon>
        <taxon>Asterales</taxon>
        <taxon>Asteraceae</taxon>
        <taxon>Asteroideae</taxon>
        <taxon>Anthemideae</taxon>
        <taxon>Artemisiinae</taxon>
        <taxon>Artemisia</taxon>
    </lineage>
</organism>